<name>A0A0C3KI49_9AGAM</name>
<reference evidence="11 12" key="1">
    <citation type="submission" date="2014-04" db="EMBL/GenBank/DDBJ databases">
        <authorList>
            <consortium name="DOE Joint Genome Institute"/>
            <person name="Kuo A."/>
            <person name="Girlanda M."/>
            <person name="Perotto S."/>
            <person name="Kohler A."/>
            <person name="Nagy L.G."/>
            <person name="Floudas D."/>
            <person name="Copeland A."/>
            <person name="Barry K.W."/>
            <person name="Cichocki N."/>
            <person name="Veneault-Fourrey C."/>
            <person name="LaButti K."/>
            <person name="Lindquist E.A."/>
            <person name="Lipzen A."/>
            <person name="Lundell T."/>
            <person name="Morin E."/>
            <person name="Murat C."/>
            <person name="Sun H."/>
            <person name="Tunlid A."/>
            <person name="Henrissat B."/>
            <person name="Grigoriev I.V."/>
            <person name="Hibbett D.S."/>
            <person name="Martin F."/>
            <person name="Nordberg H.P."/>
            <person name="Cantor M.N."/>
            <person name="Hua S.X."/>
        </authorList>
    </citation>
    <scope>NUCLEOTIDE SEQUENCE [LARGE SCALE GENOMIC DNA]</scope>
    <source>
        <strain evidence="11 12">MUT 4182</strain>
    </source>
</reference>
<organism evidence="11 12">
    <name type="scientific">Tulasnella calospora MUT 4182</name>
    <dbReference type="NCBI Taxonomy" id="1051891"/>
    <lineage>
        <taxon>Eukaryota</taxon>
        <taxon>Fungi</taxon>
        <taxon>Dikarya</taxon>
        <taxon>Basidiomycota</taxon>
        <taxon>Agaricomycotina</taxon>
        <taxon>Agaricomycetes</taxon>
        <taxon>Cantharellales</taxon>
        <taxon>Tulasnellaceae</taxon>
        <taxon>Tulasnella</taxon>
    </lineage>
</organism>
<evidence type="ECO:0000256" key="2">
    <source>
        <dbReference type="ARBA" id="ARBA00008344"/>
    </source>
</evidence>
<dbReference type="HOGENOM" id="CLU_041217_9_8_1"/>
<comment type="similarity">
    <text evidence="2">Belongs to the small GTPase superfamily. Ras family.</text>
</comment>
<dbReference type="SUPFAM" id="SSF52540">
    <property type="entry name" value="P-loop containing nucleoside triphosphate hydrolases"/>
    <property type="match status" value="1"/>
</dbReference>
<keyword evidence="7" id="KW-0472">Membrane</keyword>
<evidence type="ECO:0000256" key="1">
    <source>
        <dbReference type="ARBA" id="ARBA00004342"/>
    </source>
</evidence>
<dbReference type="Proteomes" id="UP000054248">
    <property type="component" value="Unassembled WGS sequence"/>
</dbReference>
<evidence type="ECO:0000256" key="6">
    <source>
        <dbReference type="ARBA" id="ARBA00023134"/>
    </source>
</evidence>
<dbReference type="PANTHER" id="PTHR24070">
    <property type="entry name" value="RAS, DI-RAS, AND RHEB FAMILY MEMBERS OF SMALL GTPASE SUPERFAMILY"/>
    <property type="match status" value="1"/>
</dbReference>
<evidence type="ECO:0000256" key="5">
    <source>
        <dbReference type="ARBA" id="ARBA00022741"/>
    </source>
</evidence>
<sequence>MSRAQFLREYKLVVVGGGGVGKSALTIQFIQSHFVDEYDPTIEDSYRKQCVIDEEVALLDVLDTAGQEEYGAMREQYMRTGEGFLLVYSITSRNSFEEISTFHQQILRVKDKDSFPVIVIGNKCDLEYERQVGMNEGRDLAKHFGCQFLETSAKQRIHVDDAFIQLVREIRKYNKEQASGRPGGPTGAGPQSSQQFKAEEEDHSGGCCCVVA</sequence>
<protein>
    <recommendedName>
        <fullName evidence="13">Ras-like protein</fullName>
    </recommendedName>
</protein>
<keyword evidence="4" id="KW-0488">Methylation</keyword>
<proteinExistence type="inferred from homology"/>
<dbReference type="PROSITE" id="PS51419">
    <property type="entry name" value="RAB"/>
    <property type="match status" value="1"/>
</dbReference>
<dbReference type="GO" id="GO:0007165">
    <property type="term" value="P:signal transduction"/>
    <property type="evidence" value="ECO:0007669"/>
    <property type="project" value="InterPro"/>
</dbReference>
<evidence type="ECO:0000256" key="4">
    <source>
        <dbReference type="ARBA" id="ARBA00022481"/>
    </source>
</evidence>
<dbReference type="CDD" id="cd04138">
    <property type="entry name" value="H_N_K_Ras_like"/>
    <property type="match status" value="1"/>
</dbReference>
<accession>A0A0C3KI49</accession>
<dbReference type="AlphaFoldDB" id="A0A0C3KI49"/>
<evidence type="ECO:0008006" key="13">
    <source>
        <dbReference type="Google" id="ProtNLM"/>
    </source>
</evidence>
<keyword evidence="3" id="KW-1003">Cell membrane</keyword>
<evidence type="ECO:0000256" key="8">
    <source>
        <dbReference type="ARBA" id="ARBA00023288"/>
    </source>
</evidence>
<keyword evidence="6" id="KW-0342">GTP-binding</keyword>
<dbReference type="PROSITE" id="PS51421">
    <property type="entry name" value="RAS"/>
    <property type="match status" value="1"/>
</dbReference>
<dbReference type="SMART" id="SM00175">
    <property type="entry name" value="RAB"/>
    <property type="match status" value="1"/>
</dbReference>
<dbReference type="FunFam" id="3.40.50.300:FF:000080">
    <property type="entry name" value="Ras-like GTPase Ras1"/>
    <property type="match status" value="1"/>
</dbReference>
<keyword evidence="8" id="KW-0449">Lipoprotein</keyword>
<dbReference type="STRING" id="1051891.A0A0C3KI49"/>
<dbReference type="SMART" id="SM00174">
    <property type="entry name" value="RHO"/>
    <property type="match status" value="1"/>
</dbReference>
<dbReference type="InterPro" id="IPR001806">
    <property type="entry name" value="Small_GTPase"/>
</dbReference>
<dbReference type="PROSITE" id="PS51420">
    <property type="entry name" value="RHO"/>
    <property type="match status" value="1"/>
</dbReference>
<dbReference type="OrthoDB" id="5976022at2759"/>
<dbReference type="InterPro" id="IPR020849">
    <property type="entry name" value="Small_GTPase_Ras-type"/>
</dbReference>
<evidence type="ECO:0000256" key="10">
    <source>
        <dbReference type="SAM" id="MobiDB-lite"/>
    </source>
</evidence>
<evidence type="ECO:0000313" key="11">
    <source>
        <dbReference type="EMBL" id="KIO21168.1"/>
    </source>
</evidence>
<evidence type="ECO:0000256" key="9">
    <source>
        <dbReference type="ARBA" id="ARBA00023289"/>
    </source>
</evidence>
<dbReference type="EMBL" id="KN823147">
    <property type="protein sequence ID" value="KIO21168.1"/>
    <property type="molecule type" value="Genomic_DNA"/>
</dbReference>
<dbReference type="InterPro" id="IPR027417">
    <property type="entry name" value="P-loop_NTPase"/>
</dbReference>
<gene>
    <name evidence="11" type="ORF">M407DRAFT_245573</name>
</gene>
<dbReference type="GO" id="GO:0005886">
    <property type="term" value="C:plasma membrane"/>
    <property type="evidence" value="ECO:0007669"/>
    <property type="project" value="UniProtKB-SubCell"/>
</dbReference>
<dbReference type="InterPro" id="IPR005225">
    <property type="entry name" value="Small_GTP-bd"/>
</dbReference>
<evidence type="ECO:0000313" key="12">
    <source>
        <dbReference type="Proteomes" id="UP000054248"/>
    </source>
</evidence>
<comment type="subcellular location">
    <subcellularLocation>
        <location evidence="1">Cell membrane</location>
        <topology evidence="1">Lipid-anchor</topology>
        <orientation evidence="1">Cytoplasmic side</orientation>
    </subcellularLocation>
</comment>
<dbReference type="GO" id="GO:0003924">
    <property type="term" value="F:GTPase activity"/>
    <property type="evidence" value="ECO:0007669"/>
    <property type="project" value="InterPro"/>
</dbReference>
<dbReference type="GO" id="GO:0005525">
    <property type="term" value="F:GTP binding"/>
    <property type="evidence" value="ECO:0007669"/>
    <property type="project" value="UniProtKB-KW"/>
</dbReference>
<dbReference type="SMART" id="SM00173">
    <property type="entry name" value="RAS"/>
    <property type="match status" value="1"/>
</dbReference>
<evidence type="ECO:0000256" key="3">
    <source>
        <dbReference type="ARBA" id="ARBA00022475"/>
    </source>
</evidence>
<dbReference type="SMART" id="SM00176">
    <property type="entry name" value="RAN"/>
    <property type="match status" value="1"/>
</dbReference>
<keyword evidence="9" id="KW-0636">Prenylation</keyword>
<feature type="region of interest" description="Disordered" evidence="10">
    <location>
        <begin position="176"/>
        <end position="205"/>
    </location>
</feature>
<dbReference type="Gene3D" id="3.40.50.300">
    <property type="entry name" value="P-loop containing nucleotide triphosphate hydrolases"/>
    <property type="match status" value="1"/>
</dbReference>
<keyword evidence="5" id="KW-0547">Nucleotide-binding</keyword>
<dbReference type="PRINTS" id="PR00449">
    <property type="entry name" value="RASTRNSFRMNG"/>
</dbReference>
<keyword evidence="12" id="KW-1185">Reference proteome</keyword>
<evidence type="ECO:0000256" key="7">
    <source>
        <dbReference type="ARBA" id="ARBA00023136"/>
    </source>
</evidence>
<reference evidence="12" key="2">
    <citation type="submission" date="2015-01" db="EMBL/GenBank/DDBJ databases">
        <title>Evolutionary Origins and Diversification of the Mycorrhizal Mutualists.</title>
        <authorList>
            <consortium name="DOE Joint Genome Institute"/>
            <consortium name="Mycorrhizal Genomics Consortium"/>
            <person name="Kohler A."/>
            <person name="Kuo A."/>
            <person name="Nagy L.G."/>
            <person name="Floudas D."/>
            <person name="Copeland A."/>
            <person name="Barry K.W."/>
            <person name="Cichocki N."/>
            <person name="Veneault-Fourrey C."/>
            <person name="LaButti K."/>
            <person name="Lindquist E.A."/>
            <person name="Lipzen A."/>
            <person name="Lundell T."/>
            <person name="Morin E."/>
            <person name="Murat C."/>
            <person name="Riley R."/>
            <person name="Ohm R."/>
            <person name="Sun H."/>
            <person name="Tunlid A."/>
            <person name="Henrissat B."/>
            <person name="Grigoriev I.V."/>
            <person name="Hibbett D.S."/>
            <person name="Martin F."/>
        </authorList>
    </citation>
    <scope>NUCLEOTIDE SEQUENCE [LARGE SCALE GENOMIC DNA]</scope>
    <source>
        <strain evidence="12">MUT 4182</strain>
    </source>
</reference>
<dbReference type="Pfam" id="PF00071">
    <property type="entry name" value="Ras"/>
    <property type="match status" value="1"/>
</dbReference>
<dbReference type="NCBIfam" id="TIGR00231">
    <property type="entry name" value="small_GTP"/>
    <property type="match status" value="1"/>
</dbReference>